<proteinExistence type="predicted"/>
<name>A0A4Y7KDU2_PAPSO</name>
<accession>A0A4Y7KDU2</accession>
<evidence type="ECO:0000313" key="1">
    <source>
        <dbReference type="EMBL" id="RZC71006.1"/>
    </source>
</evidence>
<keyword evidence="2" id="KW-1185">Reference proteome</keyword>
<dbReference type="AlphaFoldDB" id="A0A4Y7KDU2"/>
<dbReference type="Gramene" id="RZC71006">
    <property type="protein sequence ID" value="RZC71006"/>
    <property type="gene ID" value="C5167_034181"/>
</dbReference>
<protein>
    <submittedName>
        <fullName evidence="1">Uncharacterized protein</fullName>
    </submittedName>
</protein>
<dbReference type="Proteomes" id="UP000316621">
    <property type="component" value="Chromosome 7"/>
</dbReference>
<dbReference type="EMBL" id="CM010721">
    <property type="protein sequence ID" value="RZC71006.1"/>
    <property type="molecule type" value="Genomic_DNA"/>
</dbReference>
<organism evidence="1 2">
    <name type="scientific">Papaver somniferum</name>
    <name type="common">Opium poppy</name>
    <dbReference type="NCBI Taxonomy" id="3469"/>
    <lineage>
        <taxon>Eukaryota</taxon>
        <taxon>Viridiplantae</taxon>
        <taxon>Streptophyta</taxon>
        <taxon>Embryophyta</taxon>
        <taxon>Tracheophyta</taxon>
        <taxon>Spermatophyta</taxon>
        <taxon>Magnoliopsida</taxon>
        <taxon>Ranunculales</taxon>
        <taxon>Papaveraceae</taxon>
        <taxon>Papaveroideae</taxon>
        <taxon>Papaver</taxon>
    </lineage>
</organism>
<evidence type="ECO:0000313" key="2">
    <source>
        <dbReference type="Proteomes" id="UP000316621"/>
    </source>
</evidence>
<gene>
    <name evidence="1" type="ORF">C5167_034181</name>
</gene>
<reference evidence="1 2" key="1">
    <citation type="journal article" date="2018" name="Science">
        <title>The opium poppy genome and morphinan production.</title>
        <authorList>
            <person name="Guo L."/>
            <person name="Winzer T."/>
            <person name="Yang X."/>
            <person name="Li Y."/>
            <person name="Ning Z."/>
            <person name="He Z."/>
            <person name="Teodor R."/>
            <person name="Lu Y."/>
            <person name="Bowser T.A."/>
            <person name="Graham I.A."/>
            <person name="Ye K."/>
        </authorList>
    </citation>
    <scope>NUCLEOTIDE SEQUENCE [LARGE SCALE GENOMIC DNA]</scope>
    <source>
        <strain evidence="2">cv. HN1</strain>
        <tissue evidence="1">Leaves</tissue>
    </source>
</reference>
<sequence length="161" mass="18071">MDHIMIVGTGGRDSLSCHNKFSPFARAFVGAESDTYNTHTQTDEALKQQNESSEPAALVVTDIHVENAGVQTVDKEVNKADTISIMELGRMGQYMHCKKDTKSLLWSPACNTDCMTEPSIIREDGGRGFIRIVEYEDEFGNSSKGKLLEMYYLNFYMREIA</sequence>